<keyword evidence="8" id="KW-0819">tRNA processing</keyword>
<dbReference type="InterPro" id="IPR023270">
    <property type="entry name" value="RCMT_NCL1"/>
</dbReference>
<comment type="similarity">
    <text evidence="2 11">Belongs to the class I-like SAM-binding methyltransferase superfamily. RsmB/NOP family.</text>
</comment>
<feature type="compositionally biased region" description="Basic residues" evidence="12">
    <location>
        <begin position="1"/>
        <end position="14"/>
    </location>
</feature>
<evidence type="ECO:0000256" key="9">
    <source>
        <dbReference type="ARBA" id="ARBA00022884"/>
    </source>
</evidence>
<dbReference type="GO" id="GO:0005634">
    <property type="term" value="C:nucleus"/>
    <property type="evidence" value="ECO:0007669"/>
    <property type="project" value="UniProtKB-SubCell"/>
</dbReference>
<dbReference type="PRINTS" id="PR02008">
    <property type="entry name" value="RCMTFAMILY"/>
</dbReference>
<dbReference type="Gene3D" id="3.40.50.150">
    <property type="entry name" value="Vaccinia Virus protein VP39"/>
    <property type="match status" value="1"/>
</dbReference>
<feature type="binding site" evidence="11">
    <location>
        <position position="214"/>
    </location>
    <ligand>
        <name>S-adenosyl-L-methionine</name>
        <dbReference type="ChEBI" id="CHEBI:59789"/>
    </ligand>
</feature>
<feature type="binding site" evidence="11">
    <location>
        <position position="241"/>
    </location>
    <ligand>
        <name>S-adenosyl-L-methionine</name>
        <dbReference type="ChEBI" id="CHEBI:59789"/>
    </ligand>
</feature>
<keyword evidence="9 11" id="KW-0694">RNA-binding</keyword>
<dbReference type="RefSeq" id="XP_040564189.1">
    <property type="nucleotide sequence ID" value="XM_040708255.2"/>
</dbReference>
<name>A0A0K2TS27_LEPSM</name>
<dbReference type="PANTHER" id="PTHR22808">
    <property type="entry name" value="NCL1 YEAST -RELATED NOL1/NOP2/FMU SUN DOMAIN-CONTAINING"/>
    <property type="match status" value="1"/>
</dbReference>
<dbReference type="InterPro" id="IPR049560">
    <property type="entry name" value="MeTrfase_RsmB-F_NOP2_cat"/>
</dbReference>
<keyword evidence="6 11" id="KW-0808">Transferase</keyword>
<dbReference type="Pfam" id="PF25378">
    <property type="entry name" value="PUA_NSUN2"/>
    <property type="match status" value="1"/>
</dbReference>
<evidence type="ECO:0000256" key="10">
    <source>
        <dbReference type="ARBA" id="ARBA00023242"/>
    </source>
</evidence>
<dbReference type="Pfam" id="PF25376">
    <property type="entry name" value="Pre-PUA_NSUN2"/>
    <property type="match status" value="1"/>
</dbReference>
<accession>A0A0K2TS27</accession>
<dbReference type="CTD" id="54888"/>
<evidence type="ECO:0000256" key="4">
    <source>
        <dbReference type="ARBA" id="ARBA00022555"/>
    </source>
</evidence>
<reference evidence="14" key="1">
    <citation type="submission" date="2014-05" db="EMBL/GenBank/DDBJ databases">
        <authorList>
            <person name="Chronopoulou M."/>
        </authorList>
    </citation>
    <scope>NUCLEOTIDE SEQUENCE</scope>
    <source>
        <tissue evidence="14">Whole organism</tissue>
    </source>
</reference>
<dbReference type="GO" id="GO:0000049">
    <property type="term" value="F:tRNA binding"/>
    <property type="evidence" value="ECO:0007669"/>
    <property type="project" value="UniProtKB-KW"/>
</dbReference>
<keyword evidence="5 11" id="KW-0489">Methyltransferase</keyword>
<feature type="binding site" evidence="11">
    <location>
        <position position="187"/>
    </location>
    <ligand>
        <name>S-adenosyl-L-methionine</name>
        <dbReference type="ChEBI" id="CHEBI:59789"/>
    </ligand>
</feature>
<dbReference type="GO" id="GO:0005737">
    <property type="term" value="C:cytoplasm"/>
    <property type="evidence" value="ECO:0007669"/>
    <property type="project" value="TreeGrafter"/>
</dbReference>
<evidence type="ECO:0000313" key="14">
    <source>
        <dbReference type="EMBL" id="CDW28610.1"/>
    </source>
</evidence>
<dbReference type="OrthoDB" id="6093671at2759"/>
<feature type="binding site" evidence="11">
    <location>
        <begin position="155"/>
        <end position="161"/>
    </location>
    <ligand>
        <name>S-adenosyl-L-methionine</name>
        <dbReference type="ChEBI" id="CHEBI:59789"/>
    </ligand>
</feature>
<keyword evidence="7 11" id="KW-0949">S-adenosyl-L-methionine</keyword>
<dbReference type="SUPFAM" id="SSF53335">
    <property type="entry name" value="S-adenosyl-L-methionine-dependent methyltransferases"/>
    <property type="match status" value="1"/>
</dbReference>
<evidence type="ECO:0000256" key="11">
    <source>
        <dbReference type="PROSITE-ProRule" id="PRU01023"/>
    </source>
</evidence>
<dbReference type="GeneID" id="121114327"/>
<dbReference type="PANTHER" id="PTHR22808:SF1">
    <property type="entry name" value="RNA CYTOSINE-C(5)-METHYLTRANSFERASE NSUN2-RELATED"/>
    <property type="match status" value="1"/>
</dbReference>
<keyword evidence="10" id="KW-0539">Nucleus</keyword>
<dbReference type="InterPro" id="IPR057286">
    <property type="entry name" value="PUA_NSUN2"/>
</dbReference>
<dbReference type="AlphaFoldDB" id="A0A0K2TS27"/>
<feature type="region of interest" description="Disordered" evidence="12">
    <location>
        <begin position="638"/>
        <end position="657"/>
    </location>
</feature>
<evidence type="ECO:0000256" key="12">
    <source>
        <dbReference type="SAM" id="MobiDB-lite"/>
    </source>
</evidence>
<comment type="subcellular location">
    <subcellularLocation>
        <location evidence="1">Nucleus</location>
    </subcellularLocation>
</comment>
<dbReference type="InterPro" id="IPR001678">
    <property type="entry name" value="MeTrfase_RsmB-F_NOP2_dom"/>
</dbReference>
<evidence type="ECO:0000256" key="7">
    <source>
        <dbReference type="ARBA" id="ARBA00022691"/>
    </source>
</evidence>
<evidence type="ECO:0000256" key="6">
    <source>
        <dbReference type="ARBA" id="ARBA00022679"/>
    </source>
</evidence>
<proteinExistence type="inferred from homology"/>
<dbReference type="Pfam" id="PF01189">
    <property type="entry name" value="Methyltr_RsmB-F"/>
    <property type="match status" value="1"/>
</dbReference>
<organism evidence="14">
    <name type="scientific">Lepeophtheirus salmonis</name>
    <name type="common">Salmon louse</name>
    <name type="synonym">Caligus salmonis</name>
    <dbReference type="NCBI Taxonomy" id="72036"/>
    <lineage>
        <taxon>Eukaryota</taxon>
        <taxon>Metazoa</taxon>
        <taxon>Ecdysozoa</taxon>
        <taxon>Arthropoda</taxon>
        <taxon>Crustacea</taxon>
        <taxon>Multicrustacea</taxon>
        <taxon>Hexanauplia</taxon>
        <taxon>Copepoda</taxon>
        <taxon>Siphonostomatoida</taxon>
        <taxon>Caligidae</taxon>
        <taxon>Lepeophtheirus</taxon>
    </lineage>
</organism>
<dbReference type="InterPro" id="IPR018314">
    <property type="entry name" value="RsmB/NOL1/NOP2-like_CS"/>
</dbReference>
<evidence type="ECO:0000256" key="2">
    <source>
        <dbReference type="ARBA" id="ARBA00007494"/>
    </source>
</evidence>
<dbReference type="KEGG" id="lsm:121114327"/>
<dbReference type="PRINTS" id="PR02011">
    <property type="entry name" value="RCMTNCL1"/>
</dbReference>
<keyword evidence="4" id="KW-0820">tRNA-binding</keyword>
<evidence type="ECO:0000256" key="8">
    <source>
        <dbReference type="ARBA" id="ARBA00022694"/>
    </source>
</evidence>
<dbReference type="EMBL" id="HACA01011249">
    <property type="protein sequence ID" value="CDW28610.1"/>
    <property type="molecule type" value="Transcribed_RNA"/>
</dbReference>
<dbReference type="PROSITE" id="PS01153">
    <property type="entry name" value="NOL1_NOP2_SUN"/>
    <property type="match status" value="1"/>
</dbReference>
<dbReference type="GO" id="GO:0016428">
    <property type="term" value="F:tRNA (cytidine-5-)-methyltransferase activity"/>
    <property type="evidence" value="ECO:0007669"/>
    <property type="project" value="InterPro"/>
</dbReference>
<evidence type="ECO:0000256" key="5">
    <source>
        <dbReference type="ARBA" id="ARBA00022603"/>
    </source>
</evidence>
<evidence type="ECO:0000259" key="13">
    <source>
        <dbReference type="PROSITE" id="PS51686"/>
    </source>
</evidence>
<feature type="active site" description="Nucleophile" evidence="11">
    <location>
        <position position="294"/>
    </location>
</feature>
<evidence type="ECO:0000256" key="1">
    <source>
        <dbReference type="ARBA" id="ARBA00004123"/>
    </source>
</evidence>
<protein>
    <recommendedName>
        <fullName evidence="3">tRNA (cytosine(34)-C(5))-methyltransferase</fullName>
        <ecNumber evidence="3">2.1.1.203</ecNumber>
    </recommendedName>
</protein>
<dbReference type="PROSITE" id="PS51686">
    <property type="entry name" value="SAM_MT_RSMB_NOP"/>
    <property type="match status" value="1"/>
</dbReference>
<dbReference type="InterPro" id="IPR057285">
    <property type="entry name" value="Pre-PUA_NSUN2"/>
</dbReference>
<evidence type="ECO:0000256" key="3">
    <source>
        <dbReference type="ARBA" id="ARBA00012629"/>
    </source>
</evidence>
<dbReference type="GO" id="GO:0030488">
    <property type="term" value="P:tRNA methylation"/>
    <property type="evidence" value="ECO:0007669"/>
    <property type="project" value="TreeGrafter"/>
</dbReference>
<feature type="domain" description="SAM-dependent MTase RsmB/NOP-type" evidence="13">
    <location>
        <begin position="53"/>
        <end position="400"/>
    </location>
</feature>
<sequence length="657" mass="75283">MGRGIRRNKNKPKNAWRQDSGKGWKDIVRDNPKFEEFYKEQGICSSEEEFQEMIEAFRKDLPTTFRVAGFRKVGQFVRKVTSHTGSQTKEIPWCPLAWQIPMSRKEIRKEESLVSLHNFLISETESGFISRQETVSMIPPLVLDVKSHHKVLDMCAAPGSKTAQIIEALHKDVDVDAIPKGFVVANDADNSRCYMLVHQIKRLQSPCALIVNNDASIFPNMIVHDSSGAKKNLKFDRILADVPCSGDGTLRKNADIWPKWSPHASNNLHGLQFRILKRGLELLEVGGRLVYSTCSLNPVEDEAVLTHMLKETRDTVRIVDGSSLVPGLKFKPGLTSWKIADKNFNIYSKFEDVPESMHSLIRPFMFPPKNVESLGLSKAMRVLPHLQDTGGFFVAVLEKVKICPWESERTMNVKAPSSEDGNEVPVTQEPPKKKPRFFGYKEDPFMYFNEEEPVFEDIKKYFDIKDLDSKMFLTRCKDITKRNVLYYTSSALREIITKNEDRLKLINAGVKAFARCENKGSVCLFRLAQEGARMTLPFLGKRLVFVTNKDLEVLLFSEDVDKPPEITLFDEKTQNQFNKLDTGSVGFIFKSTDDHEQLRIELVGWKGKSTIRAYVPKNERIHYLRLIGSDTSRFEKNKFEERREKANDLEKENDSKE</sequence>
<dbReference type="InterPro" id="IPR023267">
    <property type="entry name" value="RCMT"/>
</dbReference>
<dbReference type="InterPro" id="IPR029063">
    <property type="entry name" value="SAM-dependent_MTases_sf"/>
</dbReference>
<feature type="region of interest" description="Disordered" evidence="12">
    <location>
        <begin position="1"/>
        <end position="24"/>
    </location>
</feature>
<dbReference type="EC" id="2.1.1.203" evidence="3"/>